<dbReference type="InterPro" id="IPR036640">
    <property type="entry name" value="ABC1_TM_sf"/>
</dbReference>
<evidence type="ECO:0000256" key="6">
    <source>
        <dbReference type="ARBA" id="ARBA00022840"/>
    </source>
</evidence>
<organism evidence="11 12">
    <name type="scientific">Patella caerulea</name>
    <name type="common">Rayed Mediterranean limpet</name>
    <dbReference type="NCBI Taxonomy" id="87958"/>
    <lineage>
        <taxon>Eukaryota</taxon>
        <taxon>Metazoa</taxon>
        <taxon>Spiralia</taxon>
        <taxon>Lophotrochozoa</taxon>
        <taxon>Mollusca</taxon>
        <taxon>Gastropoda</taxon>
        <taxon>Patellogastropoda</taxon>
        <taxon>Patelloidea</taxon>
        <taxon>Patellidae</taxon>
        <taxon>Patella</taxon>
    </lineage>
</organism>
<evidence type="ECO:0000256" key="9">
    <source>
        <dbReference type="SAM" id="Phobius"/>
    </source>
</evidence>
<keyword evidence="8 9" id="KW-0472">Membrane</keyword>
<dbReference type="CDD" id="cd18593">
    <property type="entry name" value="ABC_6TM_MRP4_D1_like"/>
    <property type="match status" value="1"/>
</dbReference>
<evidence type="ECO:0000256" key="7">
    <source>
        <dbReference type="ARBA" id="ARBA00022989"/>
    </source>
</evidence>
<keyword evidence="3" id="KW-0813">Transport</keyword>
<evidence type="ECO:0000313" key="12">
    <source>
        <dbReference type="Proteomes" id="UP001347796"/>
    </source>
</evidence>
<dbReference type="GO" id="GO:0016020">
    <property type="term" value="C:membrane"/>
    <property type="evidence" value="ECO:0007669"/>
    <property type="project" value="UniProtKB-SubCell"/>
</dbReference>
<name>A0AAN8KF77_PATCE</name>
<keyword evidence="6" id="KW-0067">ATP-binding</keyword>
<dbReference type="InterPro" id="IPR050173">
    <property type="entry name" value="ABC_transporter_C-like"/>
</dbReference>
<dbReference type="Proteomes" id="UP001347796">
    <property type="component" value="Unassembled WGS sequence"/>
</dbReference>
<feature type="domain" description="ABC transmembrane type-1" evidence="10">
    <location>
        <begin position="94"/>
        <end position="374"/>
    </location>
</feature>
<dbReference type="EMBL" id="JAZGQO010000001">
    <property type="protein sequence ID" value="KAK6195725.1"/>
    <property type="molecule type" value="Genomic_DNA"/>
</dbReference>
<dbReference type="InterPro" id="IPR011527">
    <property type="entry name" value="ABC1_TM_dom"/>
</dbReference>
<dbReference type="FunFam" id="1.20.1560.10:FF:000026">
    <property type="entry name" value="Multidrug resistance-associated protein lethal(2)03659"/>
    <property type="match status" value="1"/>
</dbReference>
<evidence type="ECO:0000256" key="8">
    <source>
        <dbReference type="ARBA" id="ARBA00023136"/>
    </source>
</evidence>
<evidence type="ECO:0000256" key="3">
    <source>
        <dbReference type="ARBA" id="ARBA00022448"/>
    </source>
</evidence>
<dbReference type="SUPFAM" id="SSF90123">
    <property type="entry name" value="ABC transporter transmembrane region"/>
    <property type="match status" value="1"/>
</dbReference>
<evidence type="ECO:0000256" key="2">
    <source>
        <dbReference type="ARBA" id="ARBA00009726"/>
    </source>
</evidence>
<dbReference type="InterPro" id="IPR030240">
    <property type="entry name" value="ABCC4_TMD1"/>
</dbReference>
<keyword evidence="4 9" id="KW-0812">Transmembrane</keyword>
<evidence type="ECO:0000256" key="5">
    <source>
        <dbReference type="ARBA" id="ARBA00022741"/>
    </source>
</evidence>
<evidence type="ECO:0000256" key="1">
    <source>
        <dbReference type="ARBA" id="ARBA00004141"/>
    </source>
</evidence>
<keyword evidence="5" id="KW-0547">Nucleotide-binding</keyword>
<dbReference type="Pfam" id="PF00664">
    <property type="entry name" value="ABC_membrane"/>
    <property type="match status" value="1"/>
</dbReference>
<dbReference type="PANTHER" id="PTHR24223">
    <property type="entry name" value="ATP-BINDING CASSETTE SUB-FAMILY C"/>
    <property type="match status" value="1"/>
</dbReference>
<sequence>MDESRRHVNPNPVLNANIFSRIFFWWLNPIFKIGYERPLEVEDMYNVNTEDSSDTLGDQLEREWFKELAKVKGTKKKPSLLIALIKCFGWRYSVLGFIVLVEEGTKVVQPLLLGGLIRYFTPDSNMSDKEAYLYAMGVSLCAIVLAVSHHPYFFTVCKIGMQARIACCSLIYKKSLRLSNEALGKTTTGHIVNLLSNDVNRFDQAAIFLHFLWVGPLQAIAVLTILWYIMGPSVLAGFTVLLLLVPAQGWMGKLFSRLRLKTAAQTDKRVRIMNEIISGMRVIKMYCWEKPFEELVKKVRSLEIQKIHHARRVQAFILGPYFSAMKVVIYLILVTYALLGNALTTDVVFIIIGVLNGVKLSITLFVPVAIQFLAELTISAKRCQVCYFH</sequence>
<evidence type="ECO:0000256" key="4">
    <source>
        <dbReference type="ARBA" id="ARBA00022692"/>
    </source>
</evidence>
<dbReference type="GO" id="GO:0005524">
    <property type="term" value="F:ATP binding"/>
    <property type="evidence" value="ECO:0007669"/>
    <property type="project" value="UniProtKB-KW"/>
</dbReference>
<dbReference type="PANTHER" id="PTHR24223:SF456">
    <property type="entry name" value="MULTIDRUG RESISTANCE-ASSOCIATED PROTEIN LETHAL(2)03659"/>
    <property type="match status" value="1"/>
</dbReference>
<feature type="transmembrane region" description="Helical" evidence="9">
    <location>
        <begin position="205"/>
        <end position="228"/>
    </location>
</feature>
<feature type="transmembrane region" description="Helical" evidence="9">
    <location>
        <begin position="234"/>
        <end position="251"/>
    </location>
</feature>
<comment type="caution">
    <text evidence="11">The sequence shown here is derived from an EMBL/GenBank/DDBJ whole genome shotgun (WGS) entry which is preliminary data.</text>
</comment>
<proteinExistence type="inferred from homology"/>
<keyword evidence="7 9" id="KW-1133">Transmembrane helix</keyword>
<dbReference type="PROSITE" id="PS50929">
    <property type="entry name" value="ABC_TM1F"/>
    <property type="match status" value="1"/>
</dbReference>
<feature type="transmembrane region" description="Helical" evidence="9">
    <location>
        <begin position="315"/>
        <end position="338"/>
    </location>
</feature>
<comment type="subcellular location">
    <subcellularLocation>
        <location evidence="1">Membrane</location>
        <topology evidence="1">Multi-pass membrane protein</topology>
    </subcellularLocation>
</comment>
<comment type="similarity">
    <text evidence="2">Belongs to the ABC transporter superfamily. ABCC family. Conjugate transporter (TC 3.A.1.208) subfamily.</text>
</comment>
<gene>
    <name evidence="11" type="ORF">SNE40_001091</name>
</gene>
<dbReference type="GO" id="GO:0140359">
    <property type="term" value="F:ABC-type transporter activity"/>
    <property type="evidence" value="ECO:0007669"/>
    <property type="project" value="InterPro"/>
</dbReference>
<evidence type="ECO:0000313" key="11">
    <source>
        <dbReference type="EMBL" id="KAK6195725.1"/>
    </source>
</evidence>
<protein>
    <recommendedName>
        <fullName evidence="10">ABC transmembrane type-1 domain-containing protein</fullName>
    </recommendedName>
</protein>
<feature type="transmembrane region" description="Helical" evidence="9">
    <location>
        <begin position="131"/>
        <end position="154"/>
    </location>
</feature>
<feature type="transmembrane region" description="Helical" evidence="9">
    <location>
        <begin position="80"/>
        <end position="101"/>
    </location>
</feature>
<dbReference type="AlphaFoldDB" id="A0AAN8KF77"/>
<keyword evidence="12" id="KW-1185">Reference proteome</keyword>
<feature type="transmembrane region" description="Helical" evidence="9">
    <location>
        <begin position="350"/>
        <end position="374"/>
    </location>
</feature>
<dbReference type="Gene3D" id="1.20.1560.10">
    <property type="entry name" value="ABC transporter type 1, transmembrane domain"/>
    <property type="match status" value="1"/>
</dbReference>
<accession>A0AAN8KF77</accession>
<evidence type="ECO:0000259" key="10">
    <source>
        <dbReference type="PROSITE" id="PS50929"/>
    </source>
</evidence>
<reference evidence="11 12" key="1">
    <citation type="submission" date="2024-01" db="EMBL/GenBank/DDBJ databases">
        <title>The genome of the rayed Mediterranean limpet Patella caerulea (Linnaeus, 1758).</title>
        <authorList>
            <person name="Anh-Thu Weber A."/>
            <person name="Halstead-Nussloch G."/>
        </authorList>
    </citation>
    <scope>NUCLEOTIDE SEQUENCE [LARGE SCALE GENOMIC DNA]</scope>
    <source>
        <strain evidence="11">AATW-2023a</strain>
        <tissue evidence="11">Whole specimen</tissue>
    </source>
</reference>